<evidence type="ECO:0000256" key="4">
    <source>
        <dbReference type="ARBA" id="ARBA00022679"/>
    </source>
</evidence>
<dbReference type="AlphaFoldDB" id="R4KG11"/>
<evidence type="ECO:0000256" key="3">
    <source>
        <dbReference type="ARBA" id="ARBA00012095"/>
    </source>
</evidence>
<dbReference type="InterPro" id="IPR004007">
    <property type="entry name" value="DhaL_dom"/>
</dbReference>
<dbReference type="InterPro" id="IPR012737">
    <property type="entry name" value="DhaK_L_YcgS"/>
</dbReference>
<proteinExistence type="predicted"/>
<evidence type="ECO:0000313" key="10">
    <source>
        <dbReference type="EMBL" id="AGK98535.1"/>
    </source>
</evidence>
<comment type="subunit">
    <text evidence="7">Homodimer. The dihydroxyacetone kinase complex is composed of a homodimer of DhaM, a homodimer of DhaK and the subunit DhaL.</text>
</comment>
<dbReference type="PANTHER" id="PTHR28629:SF4">
    <property type="entry name" value="TRIOKINASE_FMN CYCLASE"/>
    <property type="match status" value="1"/>
</dbReference>
<evidence type="ECO:0000313" key="11">
    <source>
        <dbReference type="Proteomes" id="UP000013523"/>
    </source>
</evidence>
<dbReference type="PROSITE" id="PS51480">
    <property type="entry name" value="DHAL"/>
    <property type="match status" value="1"/>
</dbReference>
<comment type="function">
    <text evidence="8">ADP-binding subunit of the dihydroxyacetone kinase, which is responsible for the phosphoenolpyruvate (PEP)-dependent phosphorylation of dihydroxyacetone. DhaL-ADP is converted to DhaL-ATP via a phosphoryl group transfer from DhaM and transmits it to dihydroxyacetone binds to DhaK.</text>
</comment>
<dbReference type="RefSeq" id="WP_015616817.1">
    <property type="nucleotide sequence ID" value="NC_021182.1"/>
</dbReference>
<dbReference type="FunFam" id="1.25.40.340:FF:000002">
    <property type="entry name" value="Dihydroxyacetone kinase, L subunit"/>
    <property type="match status" value="1"/>
</dbReference>
<dbReference type="GO" id="GO:0019563">
    <property type="term" value="P:glycerol catabolic process"/>
    <property type="evidence" value="ECO:0007669"/>
    <property type="project" value="TreeGrafter"/>
</dbReference>
<dbReference type="Gene3D" id="1.25.40.340">
    <property type="match status" value="1"/>
</dbReference>
<evidence type="ECO:0000256" key="6">
    <source>
        <dbReference type="ARBA" id="ARBA00022798"/>
    </source>
</evidence>
<evidence type="ECO:0000259" key="9">
    <source>
        <dbReference type="PROSITE" id="PS51480"/>
    </source>
</evidence>
<dbReference type="STRING" id="86416.Clopa_3761"/>
<dbReference type="PANTHER" id="PTHR28629">
    <property type="entry name" value="TRIOKINASE/FMN CYCLASE"/>
    <property type="match status" value="1"/>
</dbReference>
<comment type="pathway">
    <text evidence="2">Polyol metabolism; glycerol degradation.</text>
</comment>
<dbReference type="SMART" id="SM01120">
    <property type="entry name" value="Dak2"/>
    <property type="match status" value="1"/>
</dbReference>
<evidence type="ECO:0000256" key="2">
    <source>
        <dbReference type="ARBA" id="ARBA00004745"/>
    </source>
</evidence>
<evidence type="ECO:0000256" key="7">
    <source>
        <dbReference type="ARBA" id="ARBA00046577"/>
    </source>
</evidence>
<keyword evidence="5 10" id="KW-0418">Kinase</keyword>
<dbReference type="GO" id="GO:0004371">
    <property type="term" value="F:glycerone kinase activity"/>
    <property type="evidence" value="ECO:0007669"/>
    <property type="project" value="InterPro"/>
</dbReference>
<dbReference type="KEGG" id="cpas:Clopa_3761"/>
<gene>
    <name evidence="10" type="ORF">Clopa_3761</name>
</gene>
<evidence type="ECO:0000256" key="5">
    <source>
        <dbReference type="ARBA" id="ARBA00022777"/>
    </source>
</evidence>
<dbReference type="HOGENOM" id="CLU_066424_5_0_9"/>
<sequence>MEKIDRTILKQILGEIVNVLKQEKEYLTELDAAMGDGDLGLTMTNGFKTIYDELNNIDSEDMGTIFMKLGMKMNSTVASTMGTLMSICFIKGAKEVRGIKEIGLEEAVKMALSAVKGVSERGKAKVGDRTMLDALSPAVDALVASLIEKSILTEAFTKAFDAARHGVENTKQLKPVFGRAAYYRDKPLGTPDSGAVAIMFVFKGIKEGLNK</sequence>
<dbReference type="Pfam" id="PF02734">
    <property type="entry name" value="Dak2"/>
    <property type="match status" value="1"/>
</dbReference>
<dbReference type="OrthoDB" id="9800291at2"/>
<reference evidence="10 11" key="1">
    <citation type="submission" date="2012-01" db="EMBL/GenBank/DDBJ databases">
        <title>Complete sequence of chromosome of Clostridium pasteurianum BC1.</title>
        <authorList>
            <consortium name="US DOE Joint Genome Institute"/>
            <person name="Lucas S."/>
            <person name="Han J."/>
            <person name="Lapidus A."/>
            <person name="Cheng J.-F."/>
            <person name="Goodwin L."/>
            <person name="Pitluck S."/>
            <person name="Peters L."/>
            <person name="Mikhailova N."/>
            <person name="Teshima H."/>
            <person name="Detter J.C."/>
            <person name="Han C."/>
            <person name="Tapia R."/>
            <person name="Land M."/>
            <person name="Hauser L."/>
            <person name="Kyrpides N."/>
            <person name="Ivanova N."/>
            <person name="Pagani I."/>
            <person name="Dunn J."/>
            <person name="Taghavi S."/>
            <person name="Francis A."/>
            <person name="van der Lelie D."/>
            <person name="Woyke T."/>
        </authorList>
    </citation>
    <scope>NUCLEOTIDE SEQUENCE [LARGE SCALE GENOMIC DNA]</scope>
    <source>
        <strain evidence="10 11">BC1</strain>
    </source>
</reference>
<evidence type="ECO:0000256" key="1">
    <source>
        <dbReference type="ARBA" id="ARBA00001113"/>
    </source>
</evidence>
<feature type="domain" description="DhaL" evidence="9">
    <location>
        <begin position="7"/>
        <end position="207"/>
    </location>
</feature>
<dbReference type="SUPFAM" id="SSF101473">
    <property type="entry name" value="DhaL-like"/>
    <property type="match status" value="1"/>
</dbReference>
<dbReference type="EMBL" id="CP003261">
    <property type="protein sequence ID" value="AGK98535.1"/>
    <property type="molecule type" value="Genomic_DNA"/>
</dbReference>
<dbReference type="eggNOG" id="COG1461">
    <property type="taxonomic scope" value="Bacteria"/>
</dbReference>
<organism evidence="10 11">
    <name type="scientific">Clostridium pasteurianum BC1</name>
    <dbReference type="NCBI Taxonomy" id="86416"/>
    <lineage>
        <taxon>Bacteria</taxon>
        <taxon>Bacillati</taxon>
        <taxon>Bacillota</taxon>
        <taxon>Clostridia</taxon>
        <taxon>Eubacteriales</taxon>
        <taxon>Clostridiaceae</taxon>
        <taxon>Clostridium</taxon>
    </lineage>
</organism>
<protein>
    <recommendedName>
        <fullName evidence="3">phosphoenolpyruvate--glycerone phosphotransferase</fullName>
        <ecNumber evidence="3">2.7.1.121</ecNumber>
    </recommendedName>
</protein>
<accession>R4KG11</accession>
<dbReference type="InterPro" id="IPR036117">
    <property type="entry name" value="DhaL_dom_sf"/>
</dbReference>
<keyword evidence="11" id="KW-1185">Reference proteome</keyword>
<name>R4KG11_CLOPA</name>
<keyword evidence="4" id="KW-0808">Transferase</keyword>
<dbReference type="EC" id="2.7.1.121" evidence="3"/>
<keyword evidence="6" id="KW-0319">Glycerol metabolism</keyword>
<comment type="catalytic activity">
    <reaction evidence="1">
        <text>dihydroxyacetone + phosphoenolpyruvate = dihydroxyacetone phosphate + pyruvate</text>
        <dbReference type="Rhea" id="RHEA:18381"/>
        <dbReference type="ChEBI" id="CHEBI:15361"/>
        <dbReference type="ChEBI" id="CHEBI:16016"/>
        <dbReference type="ChEBI" id="CHEBI:57642"/>
        <dbReference type="ChEBI" id="CHEBI:58702"/>
        <dbReference type="EC" id="2.7.1.121"/>
    </reaction>
</comment>
<dbReference type="Proteomes" id="UP000013523">
    <property type="component" value="Chromosome"/>
</dbReference>
<dbReference type="GO" id="GO:0005829">
    <property type="term" value="C:cytosol"/>
    <property type="evidence" value="ECO:0007669"/>
    <property type="project" value="TreeGrafter"/>
</dbReference>
<evidence type="ECO:0000256" key="8">
    <source>
        <dbReference type="ARBA" id="ARBA00055771"/>
    </source>
</evidence>
<dbReference type="NCBIfam" id="TIGR02365">
    <property type="entry name" value="dha_L_ycgS"/>
    <property type="match status" value="1"/>
</dbReference>
<dbReference type="InterPro" id="IPR050861">
    <property type="entry name" value="Dihydroxyacetone_Kinase"/>
</dbReference>
<dbReference type="PATRIC" id="fig|86416.3.peg.3759"/>
<dbReference type="GO" id="GO:0047324">
    <property type="term" value="F:phosphoenolpyruvate-glycerone phosphotransferase activity"/>
    <property type="evidence" value="ECO:0007669"/>
    <property type="project" value="UniProtKB-EC"/>
</dbReference>